<gene>
    <name evidence="1" type="ORF">KME15_16095</name>
</gene>
<dbReference type="Pfam" id="PF13826">
    <property type="entry name" value="Monooxy_af470-like"/>
    <property type="match status" value="1"/>
</dbReference>
<reference evidence="1" key="2">
    <citation type="journal article" date="2022" name="Microbiol. Resour. Announc.">
        <title>Metagenome Sequencing to Explore Phylogenomics of Terrestrial Cyanobacteria.</title>
        <authorList>
            <person name="Ward R.D."/>
            <person name="Stajich J.E."/>
            <person name="Johansen J.R."/>
            <person name="Huntemann M."/>
            <person name="Clum A."/>
            <person name="Foster B."/>
            <person name="Foster B."/>
            <person name="Roux S."/>
            <person name="Palaniappan K."/>
            <person name="Varghese N."/>
            <person name="Mukherjee S."/>
            <person name="Reddy T.B.K."/>
            <person name="Daum C."/>
            <person name="Copeland A."/>
            <person name="Chen I.A."/>
            <person name="Ivanova N.N."/>
            <person name="Kyrpides N.C."/>
            <person name="Shapiro N."/>
            <person name="Eloe-Fadrosh E.A."/>
            <person name="Pietrasiak N."/>
        </authorList>
    </citation>
    <scope>NUCLEOTIDE SEQUENCE</scope>
    <source>
        <strain evidence="1">UHER 2000/2452</strain>
    </source>
</reference>
<dbReference type="EMBL" id="JAHHHD010000018">
    <property type="protein sequence ID" value="MBW4660197.1"/>
    <property type="molecule type" value="Genomic_DNA"/>
</dbReference>
<proteinExistence type="predicted"/>
<dbReference type="Proteomes" id="UP000757435">
    <property type="component" value="Unassembled WGS sequence"/>
</dbReference>
<evidence type="ECO:0000313" key="2">
    <source>
        <dbReference type="Proteomes" id="UP000757435"/>
    </source>
</evidence>
<accession>A0A951QCC6</accession>
<dbReference type="AlphaFoldDB" id="A0A951QCC6"/>
<protein>
    <submittedName>
        <fullName evidence="1">DUF4188 domain-containing protein</fullName>
    </submittedName>
</protein>
<name>A0A951QCC6_9CYAN</name>
<reference evidence="1" key="1">
    <citation type="submission" date="2021-05" db="EMBL/GenBank/DDBJ databases">
        <authorList>
            <person name="Pietrasiak N."/>
            <person name="Ward R."/>
            <person name="Stajich J.E."/>
            <person name="Kurbessoian T."/>
        </authorList>
    </citation>
    <scope>NUCLEOTIDE SEQUENCE</scope>
    <source>
        <strain evidence="1">UHER 2000/2452</strain>
    </source>
</reference>
<comment type="caution">
    <text evidence="1">The sequence shown here is derived from an EMBL/GenBank/DDBJ whole genome shotgun (WGS) entry which is preliminary data.</text>
</comment>
<evidence type="ECO:0000313" key="1">
    <source>
        <dbReference type="EMBL" id="MBW4660197.1"/>
    </source>
</evidence>
<organism evidence="1 2">
    <name type="scientific">Drouetiella hepatica Uher 2000/2452</name>
    <dbReference type="NCBI Taxonomy" id="904376"/>
    <lineage>
        <taxon>Bacteria</taxon>
        <taxon>Bacillati</taxon>
        <taxon>Cyanobacteriota</taxon>
        <taxon>Cyanophyceae</taxon>
        <taxon>Oculatellales</taxon>
        <taxon>Oculatellaceae</taxon>
        <taxon>Drouetiella</taxon>
    </lineage>
</organism>
<dbReference type="InterPro" id="IPR025444">
    <property type="entry name" value="Monooxy_af470"/>
</dbReference>
<sequence length="160" mass="18252">MTTVIPGRFTAQVNHPFVVFLIGMRVNRLTAFSKWMPVAQAMQPMLKTLHQHPEKGFLGGETFYRFFPLATLMVSYWRSFEDLEQFARNPSEPHLQSWQKFSRFVGNDGTVGIWHETYLVQTGQFEAVYGNMPIFGLAAATQHVPATGKRETAAGRIDRQ</sequence>